<dbReference type="Proteomes" id="UP001165121">
    <property type="component" value="Unassembled WGS sequence"/>
</dbReference>
<keyword evidence="3" id="KW-1185">Reference proteome</keyword>
<organism evidence="2 3">
    <name type="scientific">Phytophthora fragariaefolia</name>
    <dbReference type="NCBI Taxonomy" id="1490495"/>
    <lineage>
        <taxon>Eukaryota</taxon>
        <taxon>Sar</taxon>
        <taxon>Stramenopiles</taxon>
        <taxon>Oomycota</taxon>
        <taxon>Peronosporomycetes</taxon>
        <taxon>Peronosporales</taxon>
        <taxon>Peronosporaceae</taxon>
        <taxon>Phytophthora</taxon>
    </lineage>
</organism>
<proteinExistence type="predicted"/>
<evidence type="ECO:0000313" key="2">
    <source>
        <dbReference type="EMBL" id="GMF19281.1"/>
    </source>
</evidence>
<dbReference type="EMBL" id="BSXT01000153">
    <property type="protein sequence ID" value="GMF19281.1"/>
    <property type="molecule type" value="Genomic_DNA"/>
</dbReference>
<name>A0A9W6TU09_9STRA</name>
<gene>
    <name evidence="2" type="ORF">Pfra01_000195700</name>
</gene>
<dbReference type="OrthoDB" id="93412at2759"/>
<accession>A0A9W6TU09</accession>
<evidence type="ECO:0000256" key="1">
    <source>
        <dbReference type="SAM" id="MobiDB-lite"/>
    </source>
</evidence>
<comment type="caution">
    <text evidence="2">The sequence shown here is derived from an EMBL/GenBank/DDBJ whole genome shotgun (WGS) entry which is preliminary data.</text>
</comment>
<dbReference type="AlphaFoldDB" id="A0A9W6TU09"/>
<evidence type="ECO:0000313" key="3">
    <source>
        <dbReference type="Proteomes" id="UP001165121"/>
    </source>
</evidence>
<protein>
    <submittedName>
        <fullName evidence="2">Unnamed protein product</fullName>
    </submittedName>
</protein>
<sequence>MDASAKTAQVKRYRALGSANILTDDAELDLLDWLVAVRSNGMPVSATMLQQETLEVVRMYDVPPAAFGASATRMKAYLAPYSLSPRAKTHQGQSPPAGIDMRGAKCRQ</sequence>
<feature type="region of interest" description="Disordered" evidence="1">
    <location>
        <begin position="86"/>
        <end position="108"/>
    </location>
</feature>
<reference evidence="2" key="1">
    <citation type="submission" date="2023-04" db="EMBL/GenBank/DDBJ databases">
        <title>Phytophthora fragariaefolia NBRC 109709.</title>
        <authorList>
            <person name="Ichikawa N."/>
            <person name="Sato H."/>
            <person name="Tonouchi N."/>
        </authorList>
    </citation>
    <scope>NUCLEOTIDE SEQUENCE</scope>
    <source>
        <strain evidence="2">NBRC 109709</strain>
    </source>
</reference>